<dbReference type="GO" id="GO:0016740">
    <property type="term" value="F:transferase activity"/>
    <property type="evidence" value="ECO:0007669"/>
    <property type="project" value="UniProtKB-KW"/>
</dbReference>
<evidence type="ECO:0000256" key="1">
    <source>
        <dbReference type="ARBA" id="ARBA00022679"/>
    </source>
</evidence>
<keyword evidence="5" id="KW-1185">Reference proteome</keyword>
<evidence type="ECO:0000259" key="3">
    <source>
        <dbReference type="Pfam" id="PF01648"/>
    </source>
</evidence>
<name>A0ABD3M134_9STRA</name>
<dbReference type="Gene3D" id="3.90.470.20">
    <property type="entry name" value="4'-phosphopantetheinyl transferase domain"/>
    <property type="match status" value="1"/>
</dbReference>
<proteinExistence type="predicted"/>
<evidence type="ECO:0000313" key="5">
    <source>
        <dbReference type="Proteomes" id="UP001530293"/>
    </source>
</evidence>
<keyword evidence="2" id="KW-0732">Signal</keyword>
<evidence type="ECO:0000313" key="4">
    <source>
        <dbReference type="EMBL" id="KAL3757681.1"/>
    </source>
</evidence>
<protein>
    <recommendedName>
        <fullName evidence="3">4'-phosphopantetheinyl transferase domain-containing protein</fullName>
    </recommendedName>
</protein>
<dbReference type="Proteomes" id="UP001530293">
    <property type="component" value="Unassembled WGS sequence"/>
</dbReference>
<feature type="chain" id="PRO_5044872340" description="4'-phosphopantetheinyl transferase domain-containing protein" evidence="2">
    <location>
        <begin position="22"/>
        <end position="483"/>
    </location>
</feature>
<evidence type="ECO:0000256" key="2">
    <source>
        <dbReference type="SAM" id="SignalP"/>
    </source>
</evidence>
<dbReference type="AlphaFoldDB" id="A0ABD3M134"/>
<keyword evidence="1" id="KW-0808">Transferase</keyword>
<comment type="caution">
    <text evidence="4">The sequence shown here is derived from an EMBL/GenBank/DDBJ whole genome shotgun (WGS) entry which is preliminary data.</text>
</comment>
<dbReference type="EMBL" id="JALLBG020000255">
    <property type="protein sequence ID" value="KAL3757681.1"/>
    <property type="molecule type" value="Genomic_DNA"/>
</dbReference>
<feature type="signal peptide" evidence="2">
    <location>
        <begin position="1"/>
        <end position="21"/>
    </location>
</feature>
<dbReference type="InterPro" id="IPR008278">
    <property type="entry name" value="4-PPantetheinyl_Trfase_dom"/>
</dbReference>
<sequence length="483" mass="53963">MERCAIFRVLVLSVVFLFLKGESKLEILTLTTSNHRLSNYKMVQKASSRVIKSYVSSSISSPSRRSARVACYVHCRANVHDNSPTKRYRSCFIAYNPPHSSHASTVSTTRFFAQNDATESKSIQQDKSASVFDSNLPLNARHWFTQLLPEGWCVGVCTDDESSTLSDDLSLHSTISLHPDEYQWGLDNIASVNSRTSYYLGRMALRLSLDALLQHERMDVDSQEKQTFCTQLNENIRSTAINKDSYGRPILPEIISGSISHKGGNAVGLARFRSSWDNQSEMGNIQLGTLDAGAIQWREECPILEDGEEADRDVIDGISCESSASTIRGIGIDLERIDAKRGKRIERKVLTETEQVQLGGLEDIGISNAEEVVLRFRYDSICTHVFLTRLLTNISCPFSRSDAMRNYNSLKESVYKALHPILCQYIGFQEAEITPYTDGTAKVTLNLLSGSHERLGIVVHTASWRKMGDYFLTSASVGVMPNT</sequence>
<dbReference type="InterPro" id="IPR037143">
    <property type="entry name" value="4-PPantetheinyl_Trfase_dom_sf"/>
</dbReference>
<accession>A0ABD3M134</accession>
<dbReference type="Pfam" id="PF01648">
    <property type="entry name" value="ACPS"/>
    <property type="match status" value="1"/>
</dbReference>
<organism evidence="4 5">
    <name type="scientific">Discostella pseudostelligera</name>
    <dbReference type="NCBI Taxonomy" id="259834"/>
    <lineage>
        <taxon>Eukaryota</taxon>
        <taxon>Sar</taxon>
        <taxon>Stramenopiles</taxon>
        <taxon>Ochrophyta</taxon>
        <taxon>Bacillariophyta</taxon>
        <taxon>Coscinodiscophyceae</taxon>
        <taxon>Thalassiosirophycidae</taxon>
        <taxon>Stephanodiscales</taxon>
        <taxon>Stephanodiscaceae</taxon>
        <taxon>Discostella</taxon>
    </lineage>
</organism>
<gene>
    <name evidence="4" type="ORF">ACHAWU_004466</name>
</gene>
<reference evidence="4 5" key="1">
    <citation type="submission" date="2024-10" db="EMBL/GenBank/DDBJ databases">
        <title>Updated reference genomes for cyclostephanoid diatoms.</title>
        <authorList>
            <person name="Roberts W.R."/>
            <person name="Alverson A.J."/>
        </authorList>
    </citation>
    <scope>NUCLEOTIDE SEQUENCE [LARGE SCALE GENOMIC DNA]</scope>
    <source>
        <strain evidence="4 5">AJA232-27</strain>
    </source>
</reference>
<feature type="domain" description="4'-phosphopantetheinyl transferase" evidence="3">
    <location>
        <begin position="329"/>
        <end position="446"/>
    </location>
</feature>
<dbReference type="SUPFAM" id="SSF56214">
    <property type="entry name" value="4'-phosphopantetheinyl transferase"/>
    <property type="match status" value="1"/>
</dbReference>